<comment type="caution">
    <text evidence="2">The sequence shown here is derived from an EMBL/GenBank/DDBJ whole genome shotgun (WGS) entry which is preliminary data.</text>
</comment>
<dbReference type="AlphaFoldDB" id="A0A371FWU4"/>
<dbReference type="InterPro" id="IPR000467">
    <property type="entry name" value="G_patch_dom"/>
</dbReference>
<accession>A0A371FWU4</accession>
<dbReference type="PROSITE" id="PS50174">
    <property type="entry name" value="G_PATCH"/>
    <property type="match status" value="1"/>
</dbReference>
<dbReference type="GO" id="GO:0003676">
    <property type="term" value="F:nucleic acid binding"/>
    <property type="evidence" value="ECO:0007669"/>
    <property type="project" value="InterPro"/>
</dbReference>
<evidence type="ECO:0000313" key="2">
    <source>
        <dbReference type="EMBL" id="RDX82523.1"/>
    </source>
</evidence>
<dbReference type="Pfam" id="PF01585">
    <property type="entry name" value="G-patch"/>
    <property type="match status" value="1"/>
</dbReference>
<evidence type="ECO:0000259" key="1">
    <source>
        <dbReference type="PROSITE" id="PS50174"/>
    </source>
</evidence>
<name>A0A371FWU4_MUCPR</name>
<feature type="domain" description="G-patch" evidence="1">
    <location>
        <begin position="71"/>
        <end position="117"/>
    </location>
</feature>
<dbReference type="Proteomes" id="UP000257109">
    <property type="component" value="Unassembled WGS sequence"/>
</dbReference>
<evidence type="ECO:0000313" key="3">
    <source>
        <dbReference type="Proteomes" id="UP000257109"/>
    </source>
</evidence>
<gene>
    <name evidence="2" type="ORF">CR513_36672</name>
</gene>
<reference evidence="2" key="1">
    <citation type="submission" date="2018-05" db="EMBL/GenBank/DDBJ databases">
        <title>Draft genome of Mucuna pruriens seed.</title>
        <authorList>
            <person name="Nnadi N.E."/>
            <person name="Vos R."/>
            <person name="Hasami M.H."/>
            <person name="Devisetty U.K."/>
            <person name="Aguiy J.C."/>
        </authorList>
    </citation>
    <scope>NUCLEOTIDE SEQUENCE [LARGE SCALE GENOMIC DNA]</scope>
    <source>
        <strain evidence="2">JCA_2017</strain>
    </source>
</reference>
<proteinExistence type="predicted"/>
<organism evidence="2 3">
    <name type="scientific">Mucuna pruriens</name>
    <name type="common">Velvet bean</name>
    <name type="synonym">Dolichos pruriens</name>
    <dbReference type="NCBI Taxonomy" id="157652"/>
    <lineage>
        <taxon>Eukaryota</taxon>
        <taxon>Viridiplantae</taxon>
        <taxon>Streptophyta</taxon>
        <taxon>Embryophyta</taxon>
        <taxon>Tracheophyta</taxon>
        <taxon>Spermatophyta</taxon>
        <taxon>Magnoliopsida</taxon>
        <taxon>eudicotyledons</taxon>
        <taxon>Gunneridae</taxon>
        <taxon>Pentapetalae</taxon>
        <taxon>rosids</taxon>
        <taxon>fabids</taxon>
        <taxon>Fabales</taxon>
        <taxon>Fabaceae</taxon>
        <taxon>Papilionoideae</taxon>
        <taxon>50 kb inversion clade</taxon>
        <taxon>NPAAA clade</taxon>
        <taxon>indigoferoid/millettioid clade</taxon>
        <taxon>Phaseoleae</taxon>
        <taxon>Mucuna</taxon>
    </lineage>
</organism>
<protein>
    <recommendedName>
        <fullName evidence="1">G-patch domain-containing protein</fullName>
    </recommendedName>
</protein>
<dbReference type="EMBL" id="QJKJ01007619">
    <property type="protein sequence ID" value="RDX82523.1"/>
    <property type="molecule type" value="Genomic_DNA"/>
</dbReference>
<dbReference type="SMART" id="SM00443">
    <property type="entry name" value="G_patch"/>
    <property type="match status" value="1"/>
</dbReference>
<keyword evidence="3" id="KW-1185">Reference proteome</keyword>
<sequence>MDIRPAYSCLLGRPWIHGVGAVPFSLHQKVKFIADRQLVSVMGERELVISTHALELTPGSNAESLAPSSAVEEMAFRVMIKEGYQSGKGLGPLLKGIPAPIKIQENKGRARLGYQTGNQGRNGQALPAQTTWGQHFVRESVAMIGSQSEDRYGKVYASDEQLANWTAESLADEFLFAIPIKEPAEDEDAETEALAEVERQIEQERPKFQPLTKELENVNLGDKRDRKEIRIGN</sequence>
<feature type="non-terminal residue" evidence="2">
    <location>
        <position position="1"/>
    </location>
</feature>